<evidence type="ECO:0000313" key="6">
    <source>
        <dbReference type="Proteomes" id="UP001431532"/>
    </source>
</evidence>
<dbReference type="SUPFAM" id="SSF52540">
    <property type="entry name" value="P-loop containing nucleoside triphosphate hydrolases"/>
    <property type="match status" value="1"/>
</dbReference>
<dbReference type="PANTHER" id="PTHR42939">
    <property type="entry name" value="ABC TRANSPORTER ATP-BINDING PROTEIN ALBC-RELATED"/>
    <property type="match status" value="1"/>
</dbReference>
<dbReference type="SMART" id="SM00382">
    <property type="entry name" value="AAA"/>
    <property type="match status" value="1"/>
</dbReference>
<comment type="caution">
    <text evidence="5">The sequence shown here is derived from an EMBL/GenBank/DDBJ whole genome shotgun (WGS) entry which is preliminary data.</text>
</comment>
<dbReference type="CDD" id="cd03230">
    <property type="entry name" value="ABC_DR_subfamily_A"/>
    <property type="match status" value="1"/>
</dbReference>
<keyword evidence="2" id="KW-0547">Nucleotide-binding</keyword>
<keyword evidence="1" id="KW-0813">Transport</keyword>
<evidence type="ECO:0000256" key="1">
    <source>
        <dbReference type="ARBA" id="ARBA00022448"/>
    </source>
</evidence>
<dbReference type="InterPro" id="IPR027417">
    <property type="entry name" value="P-loop_NTPase"/>
</dbReference>
<name>A0AAW6U2A3_9MOLU</name>
<sequence>MINVKNLNKSFGKLDVINNMNLELEPGTIFGLVGVNGAGKSTFLKLLSGVLIPEYGVIKIDQQSLDENQDVKKNIFFLSDQPIHSHGMTIKDLRNLYHVFYPFDNAKYLSILSLFNLSENMSLSHISKGMRRQAYIAIAFASNAKYLLLDEVFDGLDPIARLKFKQLMIEENQADKIFILTSHSLRELEDICDSFGIIDEGRFKRFGHLSDELSRLKKYRIILKDILPYQLTTSSLKILFQQQEGRVLTVVIEGEHSSLENTIDAKDYHVIDELPINFEEYFMVYQGGGSK</sequence>
<dbReference type="GO" id="GO:0005524">
    <property type="term" value="F:ATP binding"/>
    <property type="evidence" value="ECO:0007669"/>
    <property type="project" value="UniProtKB-KW"/>
</dbReference>
<gene>
    <name evidence="5" type="ORF">QJ521_00905</name>
</gene>
<proteinExistence type="predicted"/>
<dbReference type="EMBL" id="JASCXW010000001">
    <property type="protein sequence ID" value="MDI6452108.1"/>
    <property type="molecule type" value="Genomic_DNA"/>
</dbReference>
<dbReference type="PANTHER" id="PTHR42939:SF1">
    <property type="entry name" value="ABC TRANSPORTER ATP-BINDING PROTEIN ALBC-RELATED"/>
    <property type="match status" value="1"/>
</dbReference>
<evidence type="ECO:0000313" key="5">
    <source>
        <dbReference type="EMBL" id="MDI6452108.1"/>
    </source>
</evidence>
<feature type="domain" description="ABC transporter" evidence="4">
    <location>
        <begin position="2"/>
        <end position="225"/>
    </location>
</feature>
<evidence type="ECO:0000256" key="3">
    <source>
        <dbReference type="ARBA" id="ARBA00022840"/>
    </source>
</evidence>
<protein>
    <submittedName>
        <fullName evidence="5">ABC transporter ATP-binding protein</fullName>
    </submittedName>
</protein>
<dbReference type="Gene3D" id="3.40.50.300">
    <property type="entry name" value="P-loop containing nucleotide triphosphate hydrolases"/>
    <property type="match status" value="1"/>
</dbReference>
<evidence type="ECO:0000256" key="2">
    <source>
        <dbReference type="ARBA" id="ARBA00022741"/>
    </source>
</evidence>
<keyword evidence="6" id="KW-1185">Reference proteome</keyword>
<dbReference type="GO" id="GO:0016887">
    <property type="term" value="F:ATP hydrolysis activity"/>
    <property type="evidence" value="ECO:0007669"/>
    <property type="project" value="InterPro"/>
</dbReference>
<dbReference type="Proteomes" id="UP001431532">
    <property type="component" value="Unassembled WGS sequence"/>
</dbReference>
<organism evidence="5 6">
    <name type="scientific">Peloplasma aerotolerans</name>
    <dbReference type="NCBI Taxonomy" id="3044389"/>
    <lineage>
        <taxon>Bacteria</taxon>
        <taxon>Bacillati</taxon>
        <taxon>Mycoplasmatota</taxon>
        <taxon>Mollicutes</taxon>
        <taxon>Acholeplasmatales</taxon>
        <taxon>Acholeplasmataceae</taxon>
        <taxon>Peloplasma</taxon>
    </lineage>
</organism>
<keyword evidence="3 5" id="KW-0067">ATP-binding</keyword>
<dbReference type="PROSITE" id="PS50893">
    <property type="entry name" value="ABC_TRANSPORTER_2"/>
    <property type="match status" value="1"/>
</dbReference>
<dbReference type="InterPro" id="IPR051782">
    <property type="entry name" value="ABC_Transporter_VariousFunc"/>
</dbReference>
<dbReference type="Pfam" id="PF00005">
    <property type="entry name" value="ABC_tran"/>
    <property type="match status" value="1"/>
</dbReference>
<dbReference type="InterPro" id="IPR003439">
    <property type="entry name" value="ABC_transporter-like_ATP-bd"/>
</dbReference>
<dbReference type="AlphaFoldDB" id="A0AAW6U2A3"/>
<reference evidence="5" key="1">
    <citation type="submission" date="2023-05" db="EMBL/GenBank/DDBJ databases">
        <title>Mariniplasma microaerophilum sp. nov., a novel anaerobic mollicute isolated from terrestrial mud volcano, Taman Peninsula, Russia.</title>
        <authorList>
            <person name="Khomyakova M.A."/>
            <person name="Merkel A.Y."/>
            <person name="Slobodkin A.I."/>
        </authorList>
    </citation>
    <scope>NUCLEOTIDE SEQUENCE</scope>
    <source>
        <strain evidence="5">M4Ah</strain>
    </source>
</reference>
<evidence type="ECO:0000259" key="4">
    <source>
        <dbReference type="PROSITE" id="PS50893"/>
    </source>
</evidence>
<accession>A0AAW6U2A3</accession>
<dbReference type="InterPro" id="IPR003593">
    <property type="entry name" value="AAA+_ATPase"/>
</dbReference>
<dbReference type="RefSeq" id="WP_282838514.1">
    <property type="nucleotide sequence ID" value="NZ_JASCXW010000001.1"/>
</dbReference>